<keyword evidence="3" id="KW-0677">Repeat</keyword>
<evidence type="ECO:0000256" key="5">
    <source>
        <dbReference type="ARBA" id="ARBA00023110"/>
    </source>
</evidence>
<dbReference type="Proteomes" id="UP001515480">
    <property type="component" value="Unassembled WGS sequence"/>
</dbReference>
<organism evidence="10 11">
    <name type="scientific">Prymnesium parvum</name>
    <name type="common">Toxic golden alga</name>
    <dbReference type="NCBI Taxonomy" id="97485"/>
    <lineage>
        <taxon>Eukaryota</taxon>
        <taxon>Haptista</taxon>
        <taxon>Haptophyta</taxon>
        <taxon>Prymnesiophyceae</taxon>
        <taxon>Prymnesiales</taxon>
        <taxon>Prymnesiaceae</taxon>
        <taxon>Prymnesium</taxon>
    </lineage>
</organism>
<comment type="caution">
    <text evidence="10">The sequence shown here is derived from an EMBL/GenBank/DDBJ whole genome shotgun (WGS) entry which is preliminary data.</text>
</comment>
<dbReference type="Pfam" id="PF00254">
    <property type="entry name" value="FKBP_C"/>
    <property type="match status" value="2"/>
</dbReference>
<comment type="catalytic activity">
    <reaction evidence="1 7">
        <text>[protein]-peptidylproline (omega=180) = [protein]-peptidylproline (omega=0)</text>
        <dbReference type="Rhea" id="RHEA:16237"/>
        <dbReference type="Rhea" id="RHEA-COMP:10747"/>
        <dbReference type="Rhea" id="RHEA-COMP:10748"/>
        <dbReference type="ChEBI" id="CHEBI:83833"/>
        <dbReference type="ChEBI" id="CHEBI:83834"/>
        <dbReference type="EC" id="5.2.1.8"/>
    </reaction>
</comment>
<dbReference type="InterPro" id="IPR001179">
    <property type="entry name" value="PPIase_FKBP_dom"/>
</dbReference>
<dbReference type="SMART" id="SM00028">
    <property type="entry name" value="TPR"/>
    <property type="match status" value="2"/>
</dbReference>
<dbReference type="SUPFAM" id="SSF54534">
    <property type="entry name" value="FKBP-like"/>
    <property type="match status" value="2"/>
</dbReference>
<name>A0AB34JN01_PRYPA</name>
<feature type="region of interest" description="Disordered" evidence="8">
    <location>
        <begin position="1"/>
        <end position="21"/>
    </location>
</feature>
<dbReference type="InterPro" id="IPR046357">
    <property type="entry name" value="PPIase_dom_sf"/>
</dbReference>
<dbReference type="GO" id="GO:0003755">
    <property type="term" value="F:peptidyl-prolyl cis-trans isomerase activity"/>
    <property type="evidence" value="ECO:0007669"/>
    <property type="project" value="UniProtKB-KW"/>
</dbReference>
<keyword evidence="11" id="KW-1185">Reference proteome</keyword>
<proteinExistence type="predicted"/>
<evidence type="ECO:0000256" key="7">
    <source>
        <dbReference type="PROSITE-ProRule" id="PRU00277"/>
    </source>
</evidence>
<dbReference type="AlphaFoldDB" id="A0AB34JN01"/>
<gene>
    <name evidence="10" type="ORF">AB1Y20_017567</name>
</gene>
<keyword evidence="4" id="KW-0802">TPR repeat</keyword>
<dbReference type="InterPro" id="IPR019734">
    <property type="entry name" value="TPR_rpt"/>
</dbReference>
<dbReference type="PANTHER" id="PTHR46512">
    <property type="entry name" value="PEPTIDYLPROLYL ISOMERASE"/>
    <property type="match status" value="1"/>
</dbReference>
<evidence type="ECO:0000256" key="6">
    <source>
        <dbReference type="ARBA" id="ARBA00023235"/>
    </source>
</evidence>
<evidence type="ECO:0000313" key="10">
    <source>
        <dbReference type="EMBL" id="KAL1522582.1"/>
    </source>
</evidence>
<dbReference type="EC" id="5.2.1.8" evidence="2 7"/>
<dbReference type="EMBL" id="JBGBPQ010000006">
    <property type="protein sequence ID" value="KAL1522582.1"/>
    <property type="molecule type" value="Genomic_DNA"/>
</dbReference>
<dbReference type="Gene3D" id="1.25.40.10">
    <property type="entry name" value="Tetratricopeptide repeat domain"/>
    <property type="match status" value="1"/>
</dbReference>
<sequence>MAADMDSEPTTAARPEGVPADAVDISSDGGLCKLILVPGDAAGGSPPVGSEVQVHYVGTLLSDGSKFDSSRDRPGNFKFKIGKGQVIKGWDKGVATMHKGEKAELFCRADYAYGETGSPPKIPGGATLKFEVELLSWGEPKKERWEMSAAEKLEEAKKLKAEGGGAFKEGEWQAAQDKYTSAVEWVEHDYDFSTEDEKAAARELHVSCLLNAAQCALKCKEWPEAASSCTKALAVAQLPDASKVKALFRRGTARIKMADFADARADLLEACKMDPKSKEIRDMYASIKEAEAAAKKADAGLFAKMVKGAGGIKKKPPEGVPADAVDISDDGGLCKRVLVPGDPAEGFPPAGSEVQVHYVGTLLSDGSKFDSSRDRPGNFKFTLGNGQVIKGWDKGVATMHKGEKAELFCRADYAYGETGSPPKIPGGATLKFEVELLSWGEPQAGEEGESEEGDGAE</sequence>
<dbReference type="PANTHER" id="PTHR46512:SF9">
    <property type="entry name" value="PEPTIDYLPROLYL ISOMERASE"/>
    <property type="match status" value="1"/>
</dbReference>
<dbReference type="InterPro" id="IPR011990">
    <property type="entry name" value="TPR-like_helical_dom_sf"/>
</dbReference>
<dbReference type="Gene3D" id="3.10.50.40">
    <property type="match status" value="2"/>
</dbReference>
<keyword evidence="5 7" id="KW-0697">Rotamase</keyword>
<reference evidence="10 11" key="1">
    <citation type="journal article" date="2024" name="Science">
        <title>Giant polyketide synthase enzymes in the biosynthesis of giant marine polyether toxins.</title>
        <authorList>
            <person name="Fallon T.R."/>
            <person name="Shende V.V."/>
            <person name="Wierzbicki I.H."/>
            <person name="Pendleton A.L."/>
            <person name="Watervoot N.F."/>
            <person name="Auber R.P."/>
            <person name="Gonzalez D.J."/>
            <person name="Wisecaver J.H."/>
            <person name="Moore B.S."/>
        </authorList>
    </citation>
    <scope>NUCLEOTIDE SEQUENCE [LARGE SCALE GENOMIC DNA]</scope>
    <source>
        <strain evidence="10 11">12B1</strain>
    </source>
</reference>
<evidence type="ECO:0000256" key="8">
    <source>
        <dbReference type="SAM" id="MobiDB-lite"/>
    </source>
</evidence>
<evidence type="ECO:0000256" key="1">
    <source>
        <dbReference type="ARBA" id="ARBA00000971"/>
    </source>
</evidence>
<dbReference type="SUPFAM" id="SSF48452">
    <property type="entry name" value="TPR-like"/>
    <property type="match status" value="1"/>
</dbReference>
<evidence type="ECO:0000256" key="2">
    <source>
        <dbReference type="ARBA" id="ARBA00013194"/>
    </source>
</evidence>
<keyword evidence="6 7" id="KW-0413">Isomerase</keyword>
<protein>
    <recommendedName>
        <fullName evidence="2 7">peptidylprolyl isomerase</fullName>
        <ecNumber evidence="2 7">5.2.1.8</ecNumber>
    </recommendedName>
</protein>
<dbReference type="InterPro" id="IPR050754">
    <property type="entry name" value="FKBP4/5/8-like"/>
</dbReference>
<evidence type="ECO:0000256" key="3">
    <source>
        <dbReference type="ARBA" id="ARBA00022737"/>
    </source>
</evidence>
<evidence type="ECO:0000259" key="9">
    <source>
        <dbReference type="PROSITE" id="PS50059"/>
    </source>
</evidence>
<evidence type="ECO:0000313" key="11">
    <source>
        <dbReference type="Proteomes" id="UP001515480"/>
    </source>
</evidence>
<dbReference type="PROSITE" id="PS50059">
    <property type="entry name" value="FKBP_PPIASE"/>
    <property type="match status" value="2"/>
</dbReference>
<accession>A0AB34JN01</accession>
<dbReference type="FunFam" id="3.10.50.40:FF:000006">
    <property type="entry name" value="Peptidyl-prolyl cis-trans isomerase"/>
    <property type="match status" value="2"/>
</dbReference>
<evidence type="ECO:0000256" key="4">
    <source>
        <dbReference type="ARBA" id="ARBA00022803"/>
    </source>
</evidence>
<feature type="domain" description="PPIase FKBP-type" evidence="9">
    <location>
        <begin position="49"/>
        <end position="138"/>
    </location>
</feature>
<feature type="domain" description="PPIase FKBP-type" evidence="9">
    <location>
        <begin position="351"/>
        <end position="440"/>
    </location>
</feature>